<accession>A0A392ULW5</accession>
<dbReference type="EMBL" id="LXQA010836284">
    <property type="protein sequence ID" value="MCI73340.1"/>
    <property type="molecule type" value="Genomic_DNA"/>
</dbReference>
<evidence type="ECO:0000256" key="1">
    <source>
        <dbReference type="SAM" id="MobiDB-lite"/>
    </source>
</evidence>
<reference evidence="2 3" key="1">
    <citation type="journal article" date="2018" name="Front. Plant Sci.">
        <title>Red Clover (Trifolium pratense) and Zigzag Clover (T. medium) - A Picture of Genomic Similarities and Differences.</title>
        <authorList>
            <person name="Dluhosova J."/>
            <person name="Istvanek J."/>
            <person name="Nedelnik J."/>
            <person name="Repkova J."/>
        </authorList>
    </citation>
    <scope>NUCLEOTIDE SEQUENCE [LARGE SCALE GENOMIC DNA]</scope>
    <source>
        <strain evidence="3">cv. 10/8</strain>
        <tissue evidence="2">Leaf</tissue>
    </source>
</reference>
<sequence>DGEIRGGIDEEVSDNEEGGEFNGELDLSSTDNSE</sequence>
<comment type="caution">
    <text evidence="2">The sequence shown here is derived from an EMBL/GenBank/DDBJ whole genome shotgun (WGS) entry which is preliminary data.</text>
</comment>
<feature type="non-terminal residue" evidence="2">
    <location>
        <position position="1"/>
    </location>
</feature>
<proteinExistence type="predicted"/>
<evidence type="ECO:0000313" key="3">
    <source>
        <dbReference type="Proteomes" id="UP000265520"/>
    </source>
</evidence>
<dbReference type="AlphaFoldDB" id="A0A392ULW5"/>
<keyword evidence="3" id="KW-1185">Reference proteome</keyword>
<protein>
    <submittedName>
        <fullName evidence="2">Uncharacterized protein</fullName>
    </submittedName>
</protein>
<name>A0A392ULW5_9FABA</name>
<feature type="compositionally biased region" description="Acidic residues" evidence="1">
    <location>
        <begin position="9"/>
        <end position="19"/>
    </location>
</feature>
<dbReference type="Proteomes" id="UP000265520">
    <property type="component" value="Unassembled WGS sequence"/>
</dbReference>
<evidence type="ECO:0000313" key="2">
    <source>
        <dbReference type="EMBL" id="MCI73340.1"/>
    </source>
</evidence>
<organism evidence="2 3">
    <name type="scientific">Trifolium medium</name>
    <dbReference type="NCBI Taxonomy" id="97028"/>
    <lineage>
        <taxon>Eukaryota</taxon>
        <taxon>Viridiplantae</taxon>
        <taxon>Streptophyta</taxon>
        <taxon>Embryophyta</taxon>
        <taxon>Tracheophyta</taxon>
        <taxon>Spermatophyta</taxon>
        <taxon>Magnoliopsida</taxon>
        <taxon>eudicotyledons</taxon>
        <taxon>Gunneridae</taxon>
        <taxon>Pentapetalae</taxon>
        <taxon>rosids</taxon>
        <taxon>fabids</taxon>
        <taxon>Fabales</taxon>
        <taxon>Fabaceae</taxon>
        <taxon>Papilionoideae</taxon>
        <taxon>50 kb inversion clade</taxon>
        <taxon>NPAAA clade</taxon>
        <taxon>Hologalegina</taxon>
        <taxon>IRL clade</taxon>
        <taxon>Trifolieae</taxon>
        <taxon>Trifolium</taxon>
    </lineage>
</organism>
<feature type="region of interest" description="Disordered" evidence="1">
    <location>
        <begin position="1"/>
        <end position="34"/>
    </location>
</feature>